<dbReference type="FunFam" id="3.40.30.10:FF:000001">
    <property type="entry name" value="Thioredoxin"/>
    <property type="match status" value="1"/>
</dbReference>
<feature type="site" description="Contributes to redox potential value" evidence="8">
    <location>
        <position position="31"/>
    </location>
</feature>
<feature type="active site" description="Nucleophile" evidence="8">
    <location>
        <position position="30"/>
    </location>
</feature>
<keyword evidence="5 9" id="KW-0676">Redox-active center</keyword>
<evidence type="ECO:0000259" key="10">
    <source>
        <dbReference type="PROSITE" id="PS51352"/>
    </source>
</evidence>
<dbReference type="NCBIfam" id="TIGR01068">
    <property type="entry name" value="thioredoxin"/>
    <property type="match status" value="1"/>
</dbReference>
<dbReference type="PANTHER" id="PTHR46115">
    <property type="entry name" value="THIOREDOXIN-LIKE PROTEIN 1"/>
    <property type="match status" value="1"/>
</dbReference>
<evidence type="ECO:0000256" key="5">
    <source>
        <dbReference type="ARBA" id="ARBA00023284"/>
    </source>
</evidence>
<evidence type="ECO:0000256" key="8">
    <source>
        <dbReference type="PIRSR" id="PIRSR000077-1"/>
    </source>
</evidence>
<keyword evidence="2" id="KW-0813">Transport</keyword>
<gene>
    <name evidence="11" type="primary">trxA</name>
    <name evidence="11" type="ORF">FYJ60_06105</name>
</gene>
<keyword evidence="12" id="KW-1185">Reference proteome</keyword>
<dbReference type="InterPro" id="IPR013766">
    <property type="entry name" value="Thioredoxin_domain"/>
</dbReference>
<organism evidence="11 12">
    <name type="scientific">Bilifractor porci</name>
    <dbReference type="NCBI Taxonomy" id="2606636"/>
    <lineage>
        <taxon>Bacteria</taxon>
        <taxon>Bacillati</taxon>
        <taxon>Bacillota</taxon>
        <taxon>Clostridia</taxon>
        <taxon>Lachnospirales</taxon>
        <taxon>Lachnospiraceae</taxon>
        <taxon>Bilifractor</taxon>
    </lineage>
</organism>
<reference evidence="11 12" key="1">
    <citation type="submission" date="2019-08" db="EMBL/GenBank/DDBJ databases">
        <title>In-depth cultivation of the pig gut microbiome towards novel bacterial diversity and tailored functional studies.</title>
        <authorList>
            <person name="Wylensek D."/>
            <person name="Hitch T.C.A."/>
            <person name="Clavel T."/>
        </authorList>
    </citation>
    <scope>NUCLEOTIDE SEQUENCE [LARGE SCALE GENOMIC DNA]</scope>
    <source>
        <strain evidence="11 12">Oil+RF-744-WCA-WT-13</strain>
    </source>
</reference>
<dbReference type="InterPro" id="IPR005746">
    <property type="entry name" value="Thioredoxin"/>
</dbReference>
<evidence type="ECO:0000313" key="12">
    <source>
        <dbReference type="Proteomes" id="UP000466864"/>
    </source>
</evidence>
<evidence type="ECO:0000256" key="3">
    <source>
        <dbReference type="ARBA" id="ARBA00022982"/>
    </source>
</evidence>
<dbReference type="PROSITE" id="PS51352">
    <property type="entry name" value="THIOREDOXIN_2"/>
    <property type="match status" value="1"/>
</dbReference>
<evidence type="ECO:0000256" key="4">
    <source>
        <dbReference type="ARBA" id="ARBA00023157"/>
    </source>
</evidence>
<dbReference type="Proteomes" id="UP000466864">
    <property type="component" value="Unassembled WGS sequence"/>
</dbReference>
<accession>A0A7X2P846</accession>
<comment type="caution">
    <text evidence="11">The sequence shown here is derived from an EMBL/GenBank/DDBJ whole genome shotgun (WGS) entry which is preliminary data.</text>
</comment>
<dbReference type="Gene3D" id="3.40.30.10">
    <property type="entry name" value="Glutaredoxin"/>
    <property type="match status" value="1"/>
</dbReference>
<dbReference type="PROSITE" id="PS00194">
    <property type="entry name" value="THIOREDOXIN_1"/>
    <property type="match status" value="1"/>
</dbReference>
<protein>
    <recommendedName>
        <fullName evidence="1 6">Thioredoxin</fullName>
    </recommendedName>
</protein>
<dbReference type="Pfam" id="PF00085">
    <property type="entry name" value="Thioredoxin"/>
    <property type="match status" value="1"/>
</dbReference>
<proteinExistence type="inferred from homology"/>
<dbReference type="RefSeq" id="WP_154457790.1">
    <property type="nucleotide sequence ID" value="NZ_VUMV01000003.1"/>
</dbReference>
<dbReference type="GO" id="GO:0015035">
    <property type="term" value="F:protein-disulfide reductase activity"/>
    <property type="evidence" value="ECO:0007669"/>
    <property type="project" value="UniProtKB-UniRule"/>
</dbReference>
<feature type="domain" description="Thioredoxin" evidence="10">
    <location>
        <begin position="1"/>
        <end position="104"/>
    </location>
</feature>
<evidence type="ECO:0000256" key="1">
    <source>
        <dbReference type="ARBA" id="ARBA00020570"/>
    </source>
</evidence>
<evidence type="ECO:0000256" key="7">
    <source>
        <dbReference type="PIRNR" id="PIRNR000077"/>
    </source>
</evidence>
<dbReference type="AlphaFoldDB" id="A0A7X2P846"/>
<dbReference type="SUPFAM" id="SSF52833">
    <property type="entry name" value="Thioredoxin-like"/>
    <property type="match status" value="1"/>
</dbReference>
<evidence type="ECO:0000256" key="2">
    <source>
        <dbReference type="ARBA" id="ARBA00022448"/>
    </source>
</evidence>
<evidence type="ECO:0000256" key="6">
    <source>
        <dbReference type="NCBIfam" id="TIGR01068"/>
    </source>
</evidence>
<sequence>MVHVLNADTFDTEVLKADGLVIVDMFATWCGPCKMMAPIVDNLAEDYTDVKFCKLDVDQAPTVAARYGVQSIPTFLFFRNGELVRTLVGGRDADSFADEIDALK</sequence>
<feature type="active site" description="Nucleophile" evidence="8">
    <location>
        <position position="33"/>
    </location>
</feature>
<keyword evidence="3" id="KW-0249">Electron transport</keyword>
<dbReference type="InterPro" id="IPR036249">
    <property type="entry name" value="Thioredoxin-like_sf"/>
</dbReference>
<dbReference type="PIRSF" id="PIRSF000077">
    <property type="entry name" value="Thioredoxin"/>
    <property type="match status" value="1"/>
</dbReference>
<feature type="disulfide bond" description="Redox-active" evidence="9">
    <location>
        <begin position="30"/>
        <end position="33"/>
    </location>
</feature>
<dbReference type="EMBL" id="VUMV01000003">
    <property type="protein sequence ID" value="MST81886.1"/>
    <property type="molecule type" value="Genomic_DNA"/>
</dbReference>
<feature type="site" description="Deprotonates C-terminal active site Cys" evidence="8">
    <location>
        <position position="24"/>
    </location>
</feature>
<name>A0A7X2P846_9FIRM</name>
<keyword evidence="4 9" id="KW-1015">Disulfide bond</keyword>
<dbReference type="PRINTS" id="PR00421">
    <property type="entry name" value="THIOREDOXIN"/>
</dbReference>
<dbReference type="InterPro" id="IPR017937">
    <property type="entry name" value="Thioredoxin_CS"/>
</dbReference>
<dbReference type="CDD" id="cd02947">
    <property type="entry name" value="TRX_family"/>
    <property type="match status" value="1"/>
</dbReference>
<feature type="site" description="Contributes to redox potential value" evidence="8">
    <location>
        <position position="32"/>
    </location>
</feature>
<comment type="similarity">
    <text evidence="7">Belongs to the thioredoxin family.</text>
</comment>
<evidence type="ECO:0000313" key="11">
    <source>
        <dbReference type="EMBL" id="MST81886.1"/>
    </source>
</evidence>
<evidence type="ECO:0000256" key="9">
    <source>
        <dbReference type="PIRSR" id="PIRSR000077-4"/>
    </source>
</evidence>